<dbReference type="SUPFAM" id="SSF75304">
    <property type="entry name" value="Amidase signature (AS) enzymes"/>
    <property type="match status" value="1"/>
</dbReference>
<comment type="subunit">
    <text evidence="2 10">Heterotrimer of A, B and C subunits.</text>
</comment>
<evidence type="ECO:0000313" key="12">
    <source>
        <dbReference type="EMBL" id="VGO14613.1"/>
    </source>
</evidence>
<dbReference type="GO" id="GO:0050567">
    <property type="term" value="F:glutaminyl-tRNA synthase (glutamine-hydrolyzing) activity"/>
    <property type="evidence" value="ECO:0007669"/>
    <property type="project" value="UniProtKB-UniRule"/>
</dbReference>
<evidence type="ECO:0000256" key="1">
    <source>
        <dbReference type="ARBA" id="ARBA00008069"/>
    </source>
</evidence>
<accession>A0A6C2U402</accession>
<reference evidence="12 13" key="1">
    <citation type="submission" date="2019-04" db="EMBL/GenBank/DDBJ databases">
        <authorList>
            <person name="Van Vliet M D."/>
        </authorList>
    </citation>
    <scope>NUCLEOTIDE SEQUENCE [LARGE SCALE GENOMIC DNA]</scope>
    <source>
        <strain evidence="12 13">F1</strain>
    </source>
</reference>
<sequence length="487" mass="51742">MPDLNKLTIAELSDKLAAGDCTSVDIVNDVLASIDAHDGKVGAYLTLDREDALAQAKAADEKRAAGGSHPMLGIPVAIKDLLNVKGQPCTCSSKILEGYTAPYDATVIAKLREAGAVLLGRVNMDEFAMGSSTENAALGKTSNPWNLDRVPGGSSGGSAACVAADEAIASLGSDTGGSIRQPAAFCGCVGVKPTYGRVSRYGLTAFASSLDQIGPLTKTVKDSAILLETLCGHDQLDSSSIEMEVPAFSRNLSGDTSLAGLKLGLPKEFFVEGMDPEIEKSIRDAVEHCKGLGAEIVDVSLPNAKYAIAVYYIIATAEASANLARFDGIRYGMRLDGKDPAELYAKTRAAGFGQEVKRRIILGTYVLSSGYYDAYYKKAQKVRTLIRDDFTEAFKRCDAILAPVTPTAAYRKGEKTDDPLKMYLDDILTTPINLAGNCALSVPCGFTSNGMPIGLQIIGDAFREETILKVGHAYEQTTGWHTRRPAL</sequence>
<evidence type="ECO:0000256" key="3">
    <source>
        <dbReference type="ARBA" id="ARBA00012739"/>
    </source>
</evidence>
<organism evidence="12 13">
    <name type="scientific">Pontiella desulfatans</name>
    <dbReference type="NCBI Taxonomy" id="2750659"/>
    <lineage>
        <taxon>Bacteria</taxon>
        <taxon>Pseudomonadati</taxon>
        <taxon>Kiritimatiellota</taxon>
        <taxon>Kiritimatiellia</taxon>
        <taxon>Kiritimatiellales</taxon>
        <taxon>Pontiellaceae</taxon>
        <taxon>Pontiella</taxon>
    </lineage>
</organism>
<dbReference type="Proteomes" id="UP000366872">
    <property type="component" value="Unassembled WGS sequence"/>
</dbReference>
<feature type="domain" description="Amidase" evidence="11">
    <location>
        <begin position="25"/>
        <end position="468"/>
    </location>
</feature>
<evidence type="ECO:0000256" key="2">
    <source>
        <dbReference type="ARBA" id="ARBA00011123"/>
    </source>
</evidence>
<dbReference type="InterPro" id="IPR020556">
    <property type="entry name" value="Amidase_CS"/>
</dbReference>
<dbReference type="PANTHER" id="PTHR11895">
    <property type="entry name" value="TRANSAMIDASE"/>
    <property type="match status" value="1"/>
</dbReference>
<keyword evidence="6 10" id="KW-0547">Nucleotide-binding</keyword>
<dbReference type="InterPro" id="IPR004412">
    <property type="entry name" value="GatA"/>
</dbReference>
<keyword evidence="12" id="KW-0808">Transferase</keyword>
<keyword evidence="8 10" id="KW-0648">Protein biosynthesis</keyword>
<dbReference type="HAMAP" id="MF_00120">
    <property type="entry name" value="GatA"/>
    <property type="match status" value="1"/>
</dbReference>
<evidence type="ECO:0000256" key="5">
    <source>
        <dbReference type="ARBA" id="ARBA00022598"/>
    </source>
</evidence>
<feature type="active site" description="Charge relay system" evidence="10">
    <location>
        <position position="154"/>
    </location>
</feature>
<dbReference type="GO" id="GO:0005524">
    <property type="term" value="F:ATP binding"/>
    <property type="evidence" value="ECO:0007669"/>
    <property type="project" value="UniProtKB-KW"/>
</dbReference>
<evidence type="ECO:0000256" key="10">
    <source>
        <dbReference type="HAMAP-Rule" id="MF_00120"/>
    </source>
</evidence>
<keyword evidence="13" id="KW-1185">Reference proteome</keyword>
<name>A0A6C2U402_PONDE</name>
<dbReference type="Pfam" id="PF01425">
    <property type="entry name" value="Amidase"/>
    <property type="match status" value="1"/>
</dbReference>
<comment type="similarity">
    <text evidence="1 10">Belongs to the amidase family. GatA subfamily.</text>
</comment>
<dbReference type="PANTHER" id="PTHR11895:SF151">
    <property type="entry name" value="GLUTAMYL-TRNA(GLN) AMIDOTRANSFERASE SUBUNIT A"/>
    <property type="match status" value="1"/>
</dbReference>
<feature type="active site" description="Acyl-ester intermediate" evidence="10">
    <location>
        <position position="178"/>
    </location>
</feature>
<dbReference type="Gene3D" id="3.90.1300.10">
    <property type="entry name" value="Amidase signature (AS) domain"/>
    <property type="match status" value="1"/>
</dbReference>
<protein>
    <recommendedName>
        <fullName evidence="4 10">Glutamyl-tRNA(Gln) amidotransferase subunit A</fullName>
        <shortName evidence="10">Glu-ADT subunit A</shortName>
        <ecNumber evidence="3 10">6.3.5.7</ecNumber>
    </recommendedName>
</protein>
<comment type="catalytic activity">
    <reaction evidence="9 10">
        <text>L-glutamyl-tRNA(Gln) + L-glutamine + ATP + H2O = L-glutaminyl-tRNA(Gln) + L-glutamate + ADP + phosphate + H(+)</text>
        <dbReference type="Rhea" id="RHEA:17521"/>
        <dbReference type="Rhea" id="RHEA-COMP:9681"/>
        <dbReference type="Rhea" id="RHEA-COMP:9684"/>
        <dbReference type="ChEBI" id="CHEBI:15377"/>
        <dbReference type="ChEBI" id="CHEBI:15378"/>
        <dbReference type="ChEBI" id="CHEBI:29985"/>
        <dbReference type="ChEBI" id="CHEBI:30616"/>
        <dbReference type="ChEBI" id="CHEBI:43474"/>
        <dbReference type="ChEBI" id="CHEBI:58359"/>
        <dbReference type="ChEBI" id="CHEBI:78520"/>
        <dbReference type="ChEBI" id="CHEBI:78521"/>
        <dbReference type="ChEBI" id="CHEBI:456216"/>
        <dbReference type="EC" id="6.3.5.7"/>
    </reaction>
</comment>
<dbReference type="NCBIfam" id="TIGR00132">
    <property type="entry name" value="gatA"/>
    <property type="match status" value="1"/>
</dbReference>
<dbReference type="GO" id="GO:0006412">
    <property type="term" value="P:translation"/>
    <property type="evidence" value="ECO:0007669"/>
    <property type="project" value="UniProtKB-UniRule"/>
</dbReference>
<keyword evidence="5 10" id="KW-0436">Ligase</keyword>
<dbReference type="PROSITE" id="PS00571">
    <property type="entry name" value="AMIDASES"/>
    <property type="match status" value="1"/>
</dbReference>
<evidence type="ECO:0000256" key="7">
    <source>
        <dbReference type="ARBA" id="ARBA00022840"/>
    </source>
</evidence>
<evidence type="ECO:0000256" key="8">
    <source>
        <dbReference type="ARBA" id="ARBA00022917"/>
    </source>
</evidence>
<evidence type="ECO:0000256" key="6">
    <source>
        <dbReference type="ARBA" id="ARBA00022741"/>
    </source>
</evidence>
<dbReference type="InterPro" id="IPR023631">
    <property type="entry name" value="Amidase_dom"/>
</dbReference>
<evidence type="ECO:0000256" key="9">
    <source>
        <dbReference type="ARBA" id="ARBA00047407"/>
    </source>
</evidence>
<comment type="function">
    <text evidence="10">Allows the formation of correctly charged Gln-tRNA(Gln) through the transamidation of misacylated Glu-tRNA(Gln) in organisms which lack glutaminyl-tRNA synthetase. The reaction takes place in the presence of glutamine and ATP through an activated gamma-phospho-Glu-tRNA(Gln).</text>
</comment>
<evidence type="ECO:0000259" key="11">
    <source>
        <dbReference type="Pfam" id="PF01425"/>
    </source>
</evidence>
<feature type="active site" description="Charge relay system" evidence="10">
    <location>
        <position position="79"/>
    </location>
</feature>
<keyword evidence="7 10" id="KW-0067">ATP-binding</keyword>
<evidence type="ECO:0000313" key="13">
    <source>
        <dbReference type="Proteomes" id="UP000366872"/>
    </source>
</evidence>
<dbReference type="InterPro" id="IPR036928">
    <property type="entry name" value="AS_sf"/>
</dbReference>
<evidence type="ECO:0000256" key="4">
    <source>
        <dbReference type="ARBA" id="ARBA00014428"/>
    </source>
</evidence>
<dbReference type="EMBL" id="CAAHFG010000001">
    <property type="protein sequence ID" value="VGO14613.1"/>
    <property type="molecule type" value="Genomic_DNA"/>
</dbReference>
<proteinExistence type="inferred from homology"/>
<dbReference type="AlphaFoldDB" id="A0A6C2U402"/>
<dbReference type="EC" id="6.3.5.7" evidence="3 10"/>
<gene>
    <name evidence="10 12" type="primary">gatA</name>
    <name evidence="12" type="ORF">PDESU_03176</name>
</gene>
<dbReference type="GO" id="GO:0016740">
    <property type="term" value="F:transferase activity"/>
    <property type="evidence" value="ECO:0007669"/>
    <property type="project" value="UniProtKB-KW"/>
</dbReference>
<dbReference type="PIRSF" id="PIRSF001221">
    <property type="entry name" value="Amidase_fungi"/>
    <property type="match status" value="1"/>
</dbReference>
<dbReference type="InterPro" id="IPR000120">
    <property type="entry name" value="Amidase"/>
</dbReference>
<dbReference type="RefSeq" id="WP_136080079.1">
    <property type="nucleotide sequence ID" value="NZ_CAAHFG010000001.1"/>
</dbReference>
<dbReference type="GO" id="GO:0030956">
    <property type="term" value="C:glutamyl-tRNA(Gln) amidotransferase complex"/>
    <property type="evidence" value="ECO:0007669"/>
    <property type="project" value="InterPro"/>
</dbReference>